<dbReference type="Gene3D" id="3.30.1330.60">
    <property type="entry name" value="OmpA-like domain"/>
    <property type="match status" value="1"/>
</dbReference>
<reference evidence="6" key="1">
    <citation type="submission" date="2023-03" db="EMBL/GenBank/DDBJ databases">
        <title>Andean soil-derived lignocellulolytic bacterial consortium as a source of novel taxa and putative plastic-active enzymes.</title>
        <authorList>
            <person name="Diaz-Garcia L."/>
            <person name="Chuvochina M."/>
            <person name="Feuerriegel G."/>
            <person name="Bunk B."/>
            <person name="Sproer C."/>
            <person name="Streit W.R."/>
            <person name="Rodriguez L.M."/>
            <person name="Overmann J."/>
            <person name="Jimenez D.J."/>
        </authorList>
    </citation>
    <scope>NUCLEOTIDE SEQUENCE</scope>
    <source>
        <strain evidence="6">MAG 3858</strain>
    </source>
</reference>
<dbReference type="InterPro" id="IPR050330">
    <property type="entry name" value="Bact_OuterMem_StrucFunc"/>
</dbReference>
<name>A0AAJ5W879_9SPHI</name>
<dbReference type="EMBL" id="CP119313">
    <property type="protein sequence ID" value="WEK18824.1"/>
    <property type="molecule type" value="Genomic_DNA"/>
</dbReference>
<protein>
    <submittedName>
        <fullName evidence="6">OmpA family protein</fullName>
    </submittedName>
</protein>
<dbReference type="Pfam" id="PF00691">
    <property type="entry name" value="OmpA"/>
    <property type="match status" value="1"/>
</dbReference>
<feature type="domain" description="OmpA-like" evidence="5">
    <location>
        <begin position="456"/>
        <end position="577"/>
    </location>
</feature>
<dbReference type="CDD" id="cd07185">
    <property type="entry name" value="OmpA_C-like"/>
    <property type="match status" value="1"/>
</dbReference>
<dbReference type="Pfam" id="PF07676">
    <property type="entry name" value="PD40"/>
    <property type="match status" value="1"/>
</dbReference>
<proteinExistence type="predicted"/>
<gene>
    <name evidence="6" type="ORF">P0Y49_18780</name>
</gene>
<dbReference type="SUPFAM" id="SSF103088">
    <property type="entry name" value="OmpA-like"/>
    <property type="match status" value="1"/>
</dbReference>
<dbReference type="InterPro" id="IPR006665">
    <property type="entry name" value="OmpA-like"/>
</dbReference>
<dbReference type="Proteomes" id="UP001214530">
    <property type="component" value="Chromosome"/>
</dbReference>
<evidence type="ECO:0000256" key="3">
    <source>
        <dbReference type="ARBA" id="ARBA00023237"/>
    </source>
</evidence>
<evidence type="ECO:0000256" key="1">
    <source>
        <dbReference type="ARBA" id="ARBA00004442"/>
    </source>
</evidence>
<dbReference type="PROSITE" id="PS51123">
    <property type="entry name" value="OMPA_2"/>
    <property type="match status" value="1"/>
</dbReference>
<sequence>MTKIQTTIICCLIMLLTLQTKVKGQYVLIEADQQYALYNYSKAIDLYERAYQKKATLHAAERLAECYKNQHNYKQAENWYAIASAMPGSRIANTLYYAQALQSNSKYAEAKAQYNKYSLENKAVTEHQKSIWLQSCDSAMHWMKAPTDITIKNEQSLNSAQSDWGATKNKNNVVFASDRGISGKDNQATNRPFLKFDGAKTPNKNIYGWTGNAYLRLYTQTGNDSVKLVPVNAGTAYHIGPASFTADGRTMYFTLTKINKDAAYETVKGIKDKLATVNVEIYSSTSTEAGDWSAPAPFKYNNAKEYSLGDPFITADGQRLYFASNMPGGKGGMDLYVCEKTNAGDWGVPVNLKEINTEGNERSPAIDEENNFYFSSDGRVGMGGLDIYSTTIINGKIGEPRNLGYPTNSPQDDFSFNKITKYTGYLSSNRTGGLGDDDIYSFTLPMPKKISYVDPVVLNKEIRLENIYYDFDKWNIRPDAAVELDKLVQILKENPTIWIVLGSHTDSRGNDAYNLRLSQNRANSAVEYILNRGIDRKRITAKGYGETRLLNRCSNGVKCSEEEHQLNRRTEFTIVKQ</sequence>
<dbReference type="PANTHER" id="PTHR30329">
    <property type="entry name" value="STATOR ELEMENT OF FLAGELLAR MOTOR COMPLEX"/>
    <property type="match status" value="1"/>
</dbReference>
<dbReference type="InterPro" id="IPR036737">
    <property type="entry name" value="OmpA-like_sf"/>
</dbReference>
<dbReference type="PANTHER" id="PTHR30329:SF21">
    <property type="entry name" value="LIPOPROTEIN YIAD-RELATED"/>
    <property type="match status" value="1"/>
</dbReference>
<organism evidence="6 7">
    <name type="scientific">Candidatus Pedobacter colombiensis</name>
    <dbReference type="NCBI Taxonomy" id="3121371"/>
    <lineage>
        <taxon>Bacteria</taxon>
        <taxon>Pseudomonadati</taxon>
        <taxon>Bacteroidota</taxon>
        <taxon>Sphingobacteriia</taxon>
        <taxon>Sphingobacteriales</taxon>
        <taxon>Sphingobacteriaceae</taxon>
        <taxon>Pedobacter</taxon>
    </lineage>
</organism>
<evidence type="ECO:0000313" key="7">
    <source>
        <dbReference type="Proteomes" id="UP001214530"/>
    </source>
</evidence>
<dbReference type="GO" id="GO:0009279">
    <property type="term" value="C:cell outer membrane"/>
    <property type="evidence" value="ECO:0007669"/>
    <property type="project" value="UniProtKB-SubCell"/>
</dbReference>
<dbReference type="AlphaFoldDB" id="A0AAJ5W879"/>
<evidence type="ECO:0000259" key="5">
    <source>
        <dbReference type="PROSITE" id="PS51123"/>
    </source>
</evidence>
<evidence type="ECO:0000256" key="4">
    <source>
        <dbReference type="PROSITE-ProRule" id="PRU00473"/>
    </source>
</evidence>
<dbReference type="SUPFAM" id="SSF48452">
    <property type="entry name" value="TPR-like"/>
    <property type="match status" value="1"/>
</dbReference>
<evidence type="ECO:0000256" key="2">
    <source>
        <dbReference type="ARBA" id="ARBA00023136"/>
    </source>
</evidence>
<dbReference type="SUPFAM" id="SSF82171">
    <property type="entry name" value="DPP6 N-terminal domain-like"/>
    <property type="match status" value="1"/>
</dbReference>
<comment type="subcellular location">
    <subcellularLocation>
        <location evidence="1">Cell outer membrane</location>
    </subcellularLocation>
</comment>
<dbReference type="Gene3D" id="1.25.40.10">
    <property type="entry name" value="Tetratricopeptide repeat domain"/>
    <property type="match status" value="1"/>
</dbReference>
<dbReference type="InterPro" id="IPR011990">
    <property type="entry name" value="TPR-like_helical_dom_sf"/>
</dbReference>
<evidence type="ECO:0000313" key="6">
    <source>
        <dbReference type="EMBL" id="WEK18824.1"/>
    </source>
</evidence>
<dbReference type="InterPro" id="IPR006664">
    <property type="entry name" value="OMP_bac"/>
</dbReference>
<keyword evidence="2 4" id="KW-0472">Membrane</keyword>
<dbReference type="PRINTS" id="PR01021">
    <property type="entry name" value="OMPADOMAIN"/>
</dbReference>
<accession>A0AAJ5W879</accession>
<dbReference type="InterPro" id="IPR011659">
    <property type="entry name" value="WD40"/>
</dbReference>
<keyword evidence="3" id="KW-0998">Cell outer membrane</keyword>